<evidence type="ECO:0008006" key="3">
    <source>
        <dbReference type="Google" id="ProtNLM"/>
    </source>
</evidence>
<evidence type="ECO:0000313" key="1">
    <source>
        <dbReference type="EMBL" id="MFD2094944.1"/>
    </source>
</evidence>
<sequence>MEKHNKIARQCDISDRLARIEEEIEKLTFYKFYQASDYKRESIDEISSYDATATRYIKSTSEGWVTVLINGVRTSLPSGLQVTLGATSGGRDYGVILEGTLSGKKFDVIAGYLDVSYSRGNSLQAKVVKNQAGAVTVDGISYDRELHLSYKTNGTSKKAGPFLVKTDSANPIPKGKHAIELPDYPHYLGARYGAFGTVWFRIGNTGDRYIHPGRESEGCLTCAPSSWADIYQIMHICRASGKTDVGVLDFT</sequence>
<proteinExistence type="predicted"/>
<organism evidence="1 2">
    <name type="scientific">Corallincola platygyrae</name>
    <dbReference type="NCBI Taxonomy" id="1193278"/>
    <lineage>
        <taxon>Bacteria</taxon>
        <taxon>Pseudomonadati</taxon>
        <taxon>Pseudomonadota</taxon>
        <taxon>Gammaproteobacteria</taxon>
        <taxon>Alteromonadales</taxon>
        <taxon>Psychromonadaceae</taxon>
        <taxon>Corallincola</taxon>
    </lineage>
</organism>
<protein>
    <recommendedName>
        <fullName evidence="3">YkuD domain-containing protein</fullName>
    </recommendedName>
</protein>
<name>A0ABW4XIS7_9GAMM</name>
<gene>
    <name evidence="1" type="ORF">ACFSJ3_03045</name>
</gene>
<keyword evidence="2" id="KW-1185">Reference proteome</keyword>
<evidence type="ECO:0000313" key="2">
    <source>
        <dbReference type="Proteomes" id="UP001597380"/>
    </source>
</evidence>
<accession>A0ABW4XIS7</accession>
<dbReference type="RefSeq" id="WP_345338051.1">
    <property type="nucleotide sequence ID" value="NZ_BAABLI010000004.1"/>
</dbReference>
<reference evidence="2" key="1">
    <citation type="journal article" date="2019" name="Int. J. Syst. Evol. Microbiol.">
        <title>The Global Catalogue of Microorganisms (GCM) 10K type strain sequencing project: providing services to taxonomists for standard genome sequencing and annotation.</title>
        <authorList>
            <consortium name="The Broad Institute Genomics Platform"/>
            <consortium name="The Broad Institute Genome Sequencing Center for Infectious Disease"/>
            <person name="Wu L."/>
            <person name="Ma J."/>
        </authorList>
    </citation>
    <scope>NUCLEOTIDE SEQUENCE [LARGE SCALE GENOMIC DNA]</scope>
    <source>
        <strain evidence="2">CGMCC 1.10992</strain>
    </source>
</reference>
<dbReference type="Proteomes" id="UP001597380">
    <property type="component" value="Unassembled WGS sequence"/>
</dbReference>
<comment type="caution">
    <text evidence="1">The sequence shown here is derived from an EMBL/GenBank/DDBJ whole genome shotgun (WGS) entry which is preliminary data.</text>
</comment>
<dbReference type="EMBL" id="JBHUHT010000007">
    <property type="protein sequence ID" value="MFD2094944.1"/>
    <property type="molecule type" value="Genomic_DNA"/>
</dbReference>